<dbReference type="SUPFAM" id="SSF54565">
    <property type="entry name" value="Ribosomal protein S16"/>
    <property type="match status" value="1"/>
</dbReference>
<proteinExistence type="inferred from homology"/>
<protein>
    <recommendedName>
        <fullName evidence="3">Small ribosomal subunit protein bS16</fullName>
    </recommendedName>
</protein>
<dbReference type="GO" id="GO:0015935">
    <property type="term" value="C:small ribosomal subunit"/>
    <property type="evidence" value="ECO:0007669"/>
    <property type="project" value="TreeGrafter"/>
</dbReference>
<dbReference type="InterPro" id="IPR000307">
    <property type="entry name" value="Ribosomal_bS16"/>
</dbReference>
<reference evidence="4" key="1">
    <citation type="submission" date="2021-01" db="EMBL/GenBank/DDBJ databases">
        <title>Genome sequence of strain Noviherbaspirillum sp. DKR-6.</title>
        <authorList>
            <person name="Chaudhary D.K."/>
        </authorList>
    </citation>
    <scope>NUCLEOTIDE SEQUENCE</scope>
    <source>
        <strain evidence="4">DKR-6</strain>
    </source>
</reference>
<evidence type="ECO:0000256" key="1">
    <source>
        <dbReference type="ARBA" id="ARBA00022980"/>
    </source>
</evidence>
<dbReference type="GO" id="GO:0005737">
    <property type="term" value="C:cytoplasm"/>
    <property type="evidence" value="ECO:0007669"/>
    <property type="project" value="UniProtKB-ARBA"/>
</dbReference>
<comment type="similarity">
    <text evidence="3">Belongs to the bacterial ribosomal protein bS16 family.</text>
</comment>
<dbReference type="GO" id="GO:0006412">
    <property type="term" value="P:translation"/>
    <property type="evidence" value="ECO:0007669"/>
    <property type="project" value="UniProtKB-UniRule"/>
</dbReference>
<keyword evidence="1 3" id="KW-0689">Ribosomal protein</keyword>
<dbReference type="PANTHER" id="PTHR12919:SF20">
    <property type="entry name" value="SMALL RIBOSOMAL SUBUNIT PROTEIN BS16M"/>
    <property type="match status" value="1"/>
</dbReference>
<organism evidence="4 5">
    <name type="scientific">Noviherbaspirillum pedocola</name>
    <dbReference type="NCBI Taxonomy" id="2801341"/>
    <lineage>
        <taxon>Bacteria</taxon>
        <taxon>Pseudomonadati</taxon>
        <taxon>Pseudomonadota</taxon>
        <taxon>Betaproteobacteria</taxon>
        <taxon>Burkholderiales</taxon>
        <taxon>Oxalobacteraceae</taxon>
        <taxon>Noviherbaspirillum</taxon>
    </lineage>
</organism>
<dbReference type="InterPro" id="IPR023803">
    <property type="entry name" value="Ribosomal_bS16_dom_sf"/>
</dbReference>
<dbReference type="AlphaFoldDB" id="A0A934W5C7"/>
<dbReference type="PROSITE" id="PS00732">
    <property type="entry name" value="RIBOSOMAL_S16"/>
    <property type="match status" value="1"/>
</dbReference>
<comment type="caution">
    <text evidence="4">The sequence shown here is derived from an EMBL/GenBank/DDBJ whole genome shotgun (WGS) entry which is preliminary data.</text>
</comment>
<dbReference type="PANTHER" id="PTHR12919">
    <property type="entry name" value="30S RIBOSOMAL PROTEIN S16"/>
    <property type="match status" value="1"/>
</dbReference>
<dbReference type="Gene3D" id="3.30.1320.10">
    <property type="match status" value="1"/>
</dbReference>
<evidence type="ECO:0000313" key="4">
    <source>
        <dbReference type="EMBL" id="MBK4734802.1"/>
    </source>
</evidence>
<keyword evidence="2 3" id="KW-0687">Ribonucleoprotein</keyword>
<name>A0A934W5C7_9BURK</name>
<sequence length="86" mass="9388">MVVIRLARGGAKKRPFYNIVVTDSRNRRDGRFIERIGFYNPVASAKEEGVRIAQDRLAYWQGVGAQLSPTAARVVGEAAKKAAVAA</sequence>
<dbReference type="GO" id="GO:0003735">
    <property type="term" value="F:structural constituent of ribosome"/>
    <property type="evidence" value="ECO:0007669"/>
    <property type="project" value="InterPro"/>
</dbReference>
<dbReference type="Pfam" id="PF00886">
    <property type="entry name" value="Ribosomal_S16"/>
    <property type="match status" value="1"/>
</dbReference>
<keyword evidence="5" id="KW-1185">Reference proteome</keyword>
<dbReference type="HAMAP" id="MF_00385">
    <property type="entry name" value="Ribosomal_bS16"/>
    <property type="match status" value="1"/>
</dbReference>
<evidence type="ECO:0000256" key="3">
    <source>
        <dbReference type="HAMAP-Rule" id="MF_00385"/>
    </source>
</evidence>
<evidence type="ECO:0000256" key="2">
    <source>
        <dbReference type="ARBA" id="ARBA00023274"/>
    </source>
</evidence>
<accession>A0A934W5C7</accession>
<dbReference type="RefSeq" id="WP_200591577.1">
    <property type="nucleotide sequence ID" value="NZ_JAEPBG010000003.1"/>
</dbReference>
<dbReference type="InterPro" id="IPR020592">
    <property type="entry name" value="Ribosomal_bS16_CS"/>
</dbReference>
<dbReference type="Proteomes" id="UP000622890">
    <property type="component" value="Unassembled WGS sequence"/>
</dbReference>
<gene>
    <name evidence="3 4" type="primary">rpsP</name>
    <name evidence="4" type="ORF">JJB74_09320</name>
</gene>
<evidence type="ECO:0000313" key="5">
    <source>
        <dbReference type="Proteomes" id="UP000622890"/>
    </source>
</evidence>
<dbReference type="NCBIfam" id="TIGR00002">
    <property type="entry name" value="S16"/>
    <property type="match status" value="1"/>
</dbReference>
<dbReference type="EMBL" id="JAEPBG010000003">
    <property type="protein sequence ID" value="MBK4734802.1"/>
    <property type="molecule type" value="Genomic_DNA"/>
</dbReference>